<keyword evidence="1" id="KW-0812">Transmembrane</keyword>
<keyword evidence="3" id="KW-1185">Reference proteome</keyword>
<reference evidence="2" key="2">
    <citation type="submission" date="2020-09" db="EMBL/GenBank/DDBJ databases">
        <authorList>
            <person name="Sun Q."/>
            <person name="Zhou Y."/>
        </authorList>
    </citation>
    <scope>NUCLEOTIDE SEQUENCE</scope>
    <source>
        <strain evidence="2">CGMCC 1.12153</strain>
    </source>
</reference>
<sequence>MNKRIIFNLLLSIGFLYSTVVTYQADSRFWLLWLFNSAILFIGAIVEFVKKATRSTDKRREAVNE</sequence>
<evidence type="ECO:0000256" key="1">
    <source>
        <dbReference type="SAM" id="Phobius"/>
    </source>
</evidence>
<proteinExistence type="predicted"/>
<name>A0A917B2L7_HALAA</name>
<keyword evidence="1" id="KW-0472">Membrane</keyword>
<keyword evidence="1" id="KW-1133">Transmembrane helix</keyword>
<dbReference type="Proteomes" id="UP000660110">
    <property type="component" value="Unassembled WGS sequence"/>
</dbReference>
<feature type="transmembrane region" description="Helical" evidence="1">
    <location>
        <begin position="29"/>
        <end position="49"/>
    </location>
</feature>
<reference evidence="2" key="1">
    <citation type="journal article" date="2014" name="Int. J. Syst. Evol. Microbiol.">
        <title>Complete genome sequence of Corynebacterium casei LMG S-19264T (=DSM 44701T), isolated from a smear-ripened cheese.</title>
        <authorList>
            <consortium name="US DOE Joint Genome Institute (JGI-PGF)"/>
            <person name="Walter F."/>
            <person name="Albersmeier A."/>
            <person name="Kalinowski J."/>
            <person name="Ruckert C."/>
        </authorList>
    </citation>
    <scope>NUCLEOTIDE SEQUENCE</scope>
    <source>
        <strain evidence="2">CGMCC 1.12153</strain>
    </source>
</reference>
<evidence type="ECO:0000313" key="3">
    <source>
        <dbReference type="Proteomes" id="UP000660110"/>
    </source>
</evidence>
<dbReference type="RefSeq" id="WP_188376420.1">
    <property type="nucleotide sequence ID" value="NZ_BMEL01000001.1"/>
</dbReference>
<organism evidence="2 3">
    <name type="scientific">Halobacillus andaensis</name>
    <dbReference type="NCBI Taxonomy" id="1176239"/>
    <lineage>
        <taxon>Bacteria</taxon>
        <taxon>Bacillati</taxon>
        <taxon>Bacillota</taxon>
        <taxon>Bacilli</taxon>
        <taxon>Bacillales</taxon>
        <taxon>Bacillaceae</taxon>
        <taxon>Halobacillus</taxon>
    </lineage>
</organism>
<protein>
    <submittedName>
        <fullName evidence="2">Uncharacterized protein</fullName>
    </submittedName>
</protein>
<accession>A0A917B2L7</accession>
<gene>
    <name evidence="2" type="ORF">GCM10010954_10800</name>
</gene>
<comment type="caution">
    <text evidence="2">The sequence shown here is derived from an EMBL/GenBank/DDBJ whole genome shotgun (WGS) entry which is preliminary data.</text>
</comment>
<feature type="transmembrane region" description="Helical" evidence="1">
    <location>
        <begin position="5"/>
        <end position="23"/>
    </location>
</feature>
<dbReference type="AlphaFoldDB" id="A0A917B2L7"/>
<dbReference type="EMBL" id="BMEL01000001">
    <property type="protein sequence ID" value="GGF13884.1"/>
    <property type="molecule type" value="Genomic_DNA"/>
</dbReference>
<evidence type="ECO:0000313" key="2">
    <source>
        <dbReference type="EMBL" id="GGF13884.1"/>
    </source>
</evidence>